<dbReference type="RefSeq" id="XP_043122497.1">
    <property type="nucleotide sequence ID" value="XM_043266562.1"/>
</dbReference>
<dbReference type="Proteomes" id="UP000710440">
    <property type="component" value="Unassembled WGS sequence"/>
</dbReference>
<protein>
    <submittedName>
        <fullName evidence="1">Uncharacterized protein</fullName>
    </submittedName>
</protein>
<gene>
    <name evidence="1" type="ORF">Aspvir_001440</name>
</gene>
<sequence length="177" mass="19663">MTQPRFLQALADREAVEVKMNDVGFVSFISTGCKAIGTQDLNGCMAVIMASSQGAVLAHISPLPRCTTDPDASINHTREFMAKFVRMFHDNLGGLELKNSVLVYAMFQGQVGMPDQRDFINSVLLENVNEDQFPREYSYTVRPGGHPDPAKGTVFIDGRAGRPKLYVEDIERELLRP</sequence>
<keyword evidence="2" id="KW-1185">Reference proteome</keyword>
<dbReference type="EMBL" id="BOPL01000001">
    <property type="protein sequence ID" value="GIJ99310.1"/>
    <property type="molecule type" value="Genomic_DNA"/>
</dbReference>
<organism evidence="1 2">
    <name type="scientific">Aspergillus viridinutans</name>
    <dbReference type="NCBI Taxonomy" id="75553"/>
    <lineage>
        <taxon>Eukaryota</taxon>
        <taxon>Fungi</taxon>
        <taxon>Dikarya</taxon>
        <taxon>Ascomycota</taxon>
        <taxon>Pezizomycotina</taxon>
        <taxon>Eurotiomycetes</taxon>
        <taxon>Eurotiomycetidae</taxon>
        <taxon>Eurotiales</taxon>
        <taxon>Aspergillaceae</taxon>
        <taxon>Aspergillus</taxon>
        <taxon>Aspergillus subgen. Fumigati</taxon>
    </lineage>
</organism>
<name>A0A9P3BSR5_ASPVI</name>
<proteinExistence type="predicted"/>
<dbReference type="GeneID" id="66929422"/>
<dbReference type="PROSITE" id="PS51257">
    <property type="entry name" value="PROKAR_LIPOPROTEIN"/>
    <property type="match status" value="1"/>
</dbReference>
<reference evidence="1 2" key="1">
    <citation type="submission" date="2021-02" db="EMBL/GenBank/DDBJ databases">
        <title>Pan-genome distribution and transcriptional activeness of fungal secondary metabolism genes in Aspergillus section Fumigati.</title>
        <authorList>
            <person name="Takahashi H."/>
            <person name="Umemura M."/>
            <person name="Ninomiya A."/>
            <person name="Kusuya Y."/>
            <person name="Urayama S."/>
            <person name="Shimizu M."/>
            <person name="Watanabe A."/>
            <person name="Kamei K."/>
            <person name="Yaguchi T."/>
            <person name="Hagiwara D."/>
        </authorList>
    </citation>
    <scope>NUCLEOTIDE SEQUENCE [LARGE SCALE GENOMIC DNA]</scope>
    <source>
        <strain evidence="1 2">IFM 47045</strain>
    </source>
</reference>
<dbReference type="OrthoDB" id="5368615at2759"/>
<comment type="caution">
    <text evidence="1">The sequence shown here is derived from an EMBL/GenBank/DDBJ whole genome shotgun (WGS) entry which is preliminary data.</text>
</comment>
<dbReference type="AlphaFoldDB" id="A0A9P3BSR5"/>
<evidence type="ECO:0000313" key="1">
    <source>
        <dbReference type="EMBL" id="GIJ99310.1"/>
    </source>
</evidence>
<evidence type="ECO:0000313" key="2">
    <source>
        <dbReference type="Proteomes" id="UP000710440"/>
    </source>
</evidence>
<accession>A0A9P3BSR5</accession>